<keyword evidence="2" id="KW-1185">Reference proteome</keyword>
<accession>A0A365NZF6</accession>
<comment type="caution">
    <text evidence="1">The sequence shown here is derived from an EMBL/GenBank/DDBJ whole genome shotgun (WGS) entry which is preliminary data.</text>
</comment>
<name>A0A365NZF6_9FLAO</name>
<dbReference type="RefSeq" id="WP_113989781.1">
    <property type="nucleotide sequence ID" value="NZ_QLST01000016.1"/>
</dbReference>
<proteinExistence type="predicted"/>
<organism evidence="1 2">
    <name type="scientific">Flavobacterium tibetense</name>
    <dbReference type="NCBI Taxonomy" id="2233533"/>
    <lineage>
        <taxon>Bacteria</taxon>
        <taxon>Pseudomonadati</taxon>
        <taxon>Bacteroidota</taxon>
        <taxon>Flavobacteriia</taxon>
        <taxon>Flavobacteriales</taxon>
        <taxon>Flavobacteriaceae</taxon>
        <taxon>Flavobacterium</taxon>
    </lineage>
</organism>
<gene>
    <name evidence="1" type="ORF">DPN68_11430</name>
</gene>
<evidence type="ECO:0000313" key="2">
    <source>
        <dbReference type="Proteomes" id="UP000253319"/>
    </source>
</evidence>
<evidence type="ECO:0000313" key="1">
    <source>
        <dbReference type="EMBL" id="RBA27581.1"/>
    </source>
</evidence>
<dbReference type="AlphaFoldDB" id="A0A365NZF6"/>
<reference evidence="1 2" key="1">
    <citation type="submission" date="2018-06" db="EMBL/GenBank/DDBJ databases">
        <title>Flavobacterium tibetense sp. nov., isolated from a wetland YonghuCo on Tibetan Plateau.</title>
        <authorList>
            <person name="Xing P."/>
            <person name="Phurbu D."/>
            <person name="Lu H."/>
        </authorList>
    </citation>
    <scope>NUCLEOTIDE SEQUENCE [LARGE SCALE GENOMIC DNA]</scope>
    <source>
        <strain evidence="1 2">YH5</strain>
    </source>
</reference>
<dbReference type="Proteomes" id="UP000253319">
    <property type="component" value="Unassembled WGS sequence"/>
</dbReference>
<sequence length="166" mass="19746">MKISDQIILSIAKICKDNQSPFVKFYNDDLKPDGLAEICIFNFFYSWLFINEENLITMSDENILKHQLYCLRFVNEISGRNYEPSQFIPIFRDRYISYMEELDNFKENGEFPNSLFIRLFKYPLQEGFIGHLKAEDNPDDFHLVDSFNAVYNFHINKLLTELKSLI</sequence>
<protein>
    <submittedName>
        <fullName evidence="1">Uncharacterized protein</fullName>
    </submittedName>
</protein>
<dbReference type="EMBL" id="QLST01000016">
    <property type="protein sequence ID" value="RBA27581.1"/>
    <property type="molecule type" value="Genomic_DNA"/>
</dbReference>